<dbReference type="InterPro" id="IPR029063">
    <property type="entry name" value="SAM-dependent_MTases_sf"/>
</dbReference>
<dbReference type="GO" id="GO:0008168">
    <property type="term" value="F:methyltransferase activity"/>
    <property type="evidence" value="ECO:0007669"/>
    <property type="project" value="UniProtKB-KW"/>
</dbReference>
<gene>
    <name evidence="1" type="ORF">Ga0061068_11522</name>
</gene>
<dbReference type="GO" id="GO:0032259">
    <property type="term" value="P:methylation"/>
    <property type="evidence" value="ECO:0007669"/>
    <property type="project" value="UniProtKB-KW"/>
</dbReference>
<dbReference type="SUPFAM" id="SSF53335">
    <property type="entry name" value="S-adenosyl-L-methionine-dependent methyltransferases"/>
    <property type="match status" value="1"/>
</dbReference>
<dbReference type="OrthoDB" id="529208at2"/>
<dbReference type="Gene3D" id="3.40.50.150">
    <property type="entry name" value="Vaccinia Virus protein VP39"/>
    <property type="match status" value="1"/>
</dbReference>
<accession>A0A0K6IXY3</accession>
<dbReference type="Proteomes" id="UP000182108">
    <property type="component" value="Unassembled WGS sequence"/>
</dbReference>
<name>A0A0K6IXY3_9PROT</name>
<evidence type="ECO:0000313" key="2">
    <source>
        <dbReference type="Proteomes" id="UP000182108"/>
    </source>
</evidence>
<sequence length="255" mass="29526">MRDPSEILFQNYERQYKDGGADRAHVSYQVVNELHLDRLPRWLDRIPKDAHILDAGCATGYLLGLLWESGYRNLVGVELSKQLAEIARRSLPEEIAIVNADVRDHLAQMPDQSVDLILFHHVLEHIPREHTIPLLGEFYRVLKPGGYLSLRVPNASCLLAGPHLFGDFTHVVHFNERSLPQVLEAAGFRVADIEFIQRPPLLFWSWRHPVRALLRLLNRGRWHLHGLLHKSLCLLLDLRPIPKIFDWEIEALVRR</sequence>
<organism evidence="1 2">
    <name type="scientific">Tepidiphilus thermophilus</name>
    <dbReference type="NCBI Taxonomy" id="876478"/>
    <lineage>
        <taxon>Bacteria</taxon>
        <taxon>Pseudomonadati</taxon>
        <taxon>Pseudomonadota</taxon>
        <taxon>Hydrogenophilia</taxon>
        <taxon>Hydrogenophilales</taxon>
        <taxon>Hydrogenophilaceae</taxon>
        <taxon>Tepidiphilus</taxon>
    </lineage>
</organism>
<dbReference type="EMBL" id="CYHH01000015">
    <property type="protein sequence ID" value="CUB07958.1"/>
    <property type="molecule type" value="Genomic_DNA"/>
</dbReference>
<keyword evidence="2" id="KW-1185">Reference proteome</keyword>
<dbReference type="RefSeq" id="WP_055424210.1">
    <property type="nucleotide sequence ID" value="NZ_CYHH01000015.1"/>
</dbReference>
<proteinExistence type="predicted"/>
<dbReference type="PANTHER" id="PTHR43861">
    <property type="entry name" value="TRANS-ACONITATE 2-METHYLTRANSFERASE-RELATED"/>
    <property type="match status" value="1"/>
</dbReference>
<dbReference type="CDD" id="cd02440">
    <property type="entry name" value="AdoMet_MTases"/>
    <property type="match status" value="1"/>
</dbReference>
<keyword evidence="1" id="KW-0489">Methyltransferase</keyword>
<protein>
    <submittedName>
        <fullName evidence="1">Methyltransferase domain</fullName>
    </submittedName>
</protein>
<reference evidence="2" key="1">
    <citation type="submission" date="2015-08" db="EMBL/GenBank/DDBJ databases">
        <authorList>
            <person name="Babu N.S."/>
            <person name="Beckwith C.J."/>
            <person name="Beseler K.G."/>
            <person name="Brison A."/>
            <person name="Carone J.V."/>
            <person name="Caskin T.P."/>
            <person name="Diamond M."/>
            <person name="Durham M.E."/>
            <person name="Foxe J.M."/>
            <person name="Go M."/>
            <person name="Henderson B.A."/>
            <person name="Jones I.B."/>
            <person name="McGettigan J.A."/>
            <person name="Micheletti S.J."/>
            <person name="Nasrallah M.E."/>
            <person name="Ortiz D."/>
            <person name="Piller C.R."/>
            <person name="Privatt S.R."/>
            <person name="Schneider S.L."/>
            <person name="Sharp S."/>
            <person name="Smith T.C."/>
            <person name="Stanton J.D."/>
            <person name="Ullery H.E."/>
            <person name="Wilson R.J."/>
            <person name="Serrano M.G."/>
            <person name="Buck G."/>
            <person name="Lee V."/>
            <person name="Wang Y."/>
            <person name="Carvalho R."/>
            <person name="Voegtly L."/>
            <person name="Shi R."/>
            <person name="Duckworth R."/>
            <person name="Johnson A."/>
            <person name="Loviza R."/>
            <person name="Walstead R."/>
            <person name="Shah Z."/>
            <person name="Kiflezghi M."/>
            <person name="Wade K."/>
            <person name="Ball S.L."/>
            <person name="Bradley K.W."/>
            <person name="Asai D.J."/>
            <person name="Bowman C.A."/>
            <person name="Russell D.A."/>
            <person name="Pope W.H."/>
            <person name="Jacobs-Sera D."/>
            <person name="Hendrix R.W."/>
            <person name="Hatfull G.F."/>
        </authorList>
    </citation>
    <scope>NUCLEOTIDE SEQUENCE [LARGE SCALE GENOMIC DNA]</scope>
    <source>
        <strain evidence="2">JCM 19170</strain>
    </source>
</reference>
<dbReference type="AlphaFoldDB" id="A0A0K6IXY3"/>
<keyword evidence="1" id="KW-0808">Transferase</keyword>
<dbReference type="Pfam" id="PF13489">
    <property type="entry name" value="Methyltransf_23"/>
    <property type="match status" value="1"/>
</dbReference>
<evidence type="ECO:0000313" key="1">
    <source>
        <dbReference type="EMBL" id="CUB07958.1"/>
    </source>
</evidence>